<keyword evidence="2" id="KW-0472">Membrane</keyword>
<evidence type="ECO:0000313" key="4">
    <source>
        <dbReference type="Proteomes" id="UP000548476"/>
    </source>
</evidence>
<feature type="compositionally biased region" description="Pro residues" evidence="1">
    <location>
        <begin position="231"/>
        <end position="240"/>
    </location>
</feature>
<dbReference type="AlphaFoldDB" id="A0A841FHG4"/>
<dbReference type="EMBL" id="JACHGT010000002">
    <property type="protein sequence ID" value="MBB6033288.1"/>
    <property type="molecule type" value="Genomic_DNA"/>
</dbReference>
<accession>A0A841FHG4</accession>
<evidence type="ECO:0000256" key="1">
    <source>
        <dbReference type="SAM" id="MobiDB-lite"/>
    </source>
</evidence>
<proteinExistence type="predicted"/>
<keyword evidence="2" id="KW-1133">Transmembrane helix</keyword>
<dbReference type="Proteomes" id="UP000548476">
    <property type="component" value="Unassembled WGS sequence"/>
</dbReference>
<evidence type="ECO:0000256" key="2">
    <source>
        <dbReference type="SAM" id="Phobius"/>
    </source>
</evidence>
<sequence length="303" mass="29805">MRFIGLGTRGSRRVPVGRSRAHLLGLGLGALVLGALIGVGWALADTGSRAEAAETGEPSLDLTSAVLLDEVTSVVEPVVEETADRVDPVVEELLGTLGCGEPVRACAEESPTAVVRTTTDLVGELVTHAAGTPAAVTATETSVRPARGVLQNLTGVLASLTGAPDAASTGGSADVAAPAERAGTADTSLPRTAARPPDTGTTGAKSPSVRPAFDGQPHPTATTGKAGHHPPGGPVAPLTPCPDAGTSGGASVVRCPGGGQHGDGAVLPSAEAWFGSAQSDALLAAGAHAPPAERASEHTVAPD</sequence>
<keyword evidence="4" id="KW-1185">Reference proteome</keyword>
<feature type="transmembrane region" description="Helical" evidence="2">
    <location>
        <begin position="21"/>
        <end position="44"/>
    </location>
</feature>
<comment type="caution">
    <text evidence="3">The sequence shown here is derived from an EMBL/GenBank/DDBJ whole genome shotgun (WGS) entry which is preliminary data.</text>
</comment>
<name>A0A841FHG4_9ACTN</name>
<evidence type="ECO:0000313" key="3">
    <source>
        <dbReference type="EMBL" id="MBB6033288.1"/>
    </source>
</evidence>
<organism evidence="3 4">
    <name type="scientific">Phytomonospora endophytica</name>
    <dbReference type="NCBI Taxonomy" id="714109"/>
    <lineage>
        <taxon>Bacteria</taxon>
        <taxon>Bacillati</taxon>
        <taxon>Actinomycetota</taxon>
        <taxon>Actinomycetes</taxon>
        <taxon>Micromonosporales</taxon>
        <taxon>Micromonosporaceae</taxon>
        <taxon>Phytomonospora</taxon>
    </lineage>
</organism>
<feature type="region of interest" description="Disordered" evidence="1">
    <location>
        <begin position="165"/>
        <end position="267"/>
    </location>
</feature>
<dbReference type="RefSeq" id="WP_184786166.1">
    <property type="nucleotide sequence ID" value="NZ_BONT01000024.1"/>
</dbReference>
<keyword evidence="2" id="KW-0812">Transmembrane</keyword>
<gene>
    <name evidence="3" type="ORF">HNR73_001135</name>
</gene>
<protein>
    <submittedName>
        <fullName evidence="3">Uncharacterized protein</fullName>
    </submittedName>
</protein>
<reference evidence="3 4" key="1">
    <citation type="submission" date="2020-08" db="EMBL/GenBank/DDBJ databases">
        <title>Genomic Encyclopedia of Type Strains, Phase IV (KMG-IV): sequencing the most valuable type-strain genomes for metagenomic binning, comparative biology and taxonomic classification.</title>
        <authorList>
            <person name="Goeker M."/>
        </authorList>
    </citation>
    <scope>NUCLEOTIDE SEQUENCE [LARGE SCALE GENOMIC DNA]</scope>
    <source>
        <strain evidence="3 4">YIM 65646</strain>
    </source>
</reference>